<dbReference type="PANTHER" id="PTHR21310">
    <property type="entry name" value="AMINOGLYCOSIDE PHOSPHOTRANSFERASE-RELATED-RELATED"/>
    <property type="match status" value="1"/>
</dbReference>
<proteinExistence type="predicted"/>
<evidence type="ECO:0000313" key="3">
    <source>
        <dbReference type="Proteomes" id="UP001596012"/>
    </source>
</evidence>
<gene>
    <name evidence="2" type="ORF">ACFPH6_14745</name>
</gene>
<dbReference type="EMBL" id="JBHSFG010000022">
    <property type="protein sequence ID" value="MFC4465764.1"/>
    <property type="molecule type" value="Genomic_DNA"/>
</dbReference>
<dbReference type="RefSeq" id="WP_386342049.1">
    <property type="nucleotide sequence ID" value="NZ_JBHSFG010000022.1"/>
</dbReference>
<comment type="caution">
    <text evidence="2">The sequence shown here is derived from an EMBL/GenBank/DDBJ whole genome shotgun (WGS) entry which is preliminary data.</text>
</comment>
<accession>A0ABV8YNX8</accession>
<name>A0ABV8YNX8_9ACTN</name>
<dbReference type="Pfam" id="PF01636">
    <property type="entry name" value="APH"/>
    <property type="match status" value="1"/>
</dbReference>
<dbReference type="InterPro" id="IPR011009">
    <property type="entry name" value="Kinase-like_dom_sf"/>
</dbReference>
<dbReference type="SUPFAM" id="SSF56112">
    <property type="entry name" value="Protein kinase-like (PK-like)"/>
    <property type="match status" value="1"/>
</dbReference>
<keyword evidence="3" id="KW-1185">Reference proteome</keyword>
<evidence type="ECO:0000313" key="2">
    <source>
        <dbReference type="EMBL" id="MFC4465764.1"/>
    </source>
</evidence>
<organism evidence="2 3">
    <name type="scientific">Streptomyces xiangluensis</name>
    <dbReference type="NCBI Taxonomy" id="2665720"/>
    <lineage>
        <taxon>Bacteria</taxon>
        <taxon>Bacillati</taxon>
        <taxon>Actinomycetota</taxon>
        <taxon>Actinomycetes</taxon>
        <taxon>Kitasatosporales</taxon>
        <taxon>Streptomycetaceae</taxon>
        <taxon>Streptomyces</taxon>
    </lineage>
</organism>
<feature type="domain" description="Aminoglycoside phosphotransferase" evidence="1">
    <location>
        <begin position="42"/>
        <end position="289"/>
    </location>
</feature>
<dbReference type="InterPro" id="IPR051678">
    <property type="entry name" value="AGP_Transferase"/>
</dbReference>
<sequence>MNNLHRRQLDREQLEGILTAAGTDPGEVDSVTELTDATFNTVYRVRLRDSAAGRPHRGLVLKIAPDPHAPTLTYERGIMRTEALFYRATAGRAPVPDVVHADFTRDVAGSDVLVLTDLPGTNWYAAREQLADGERAGLRTELGGMVAALHQVTGAGFGYPQMSLAPDWRTAFLSMVDTVLTDADAFAAPLPMPATRIRETVWGSADLLDAVRTAVLVHFDLWEGNILVDRAAGQPRIGGLVDGERAFWGDPLADLVSLALFDDIERDEPFLSGYRSAGGRIDFDSATRRRLAMYRCYLYLIMLVEPVPRGFSGPDHERQTRYVSRRLRAELANISPTVRQGGGL</sequence>
<evidence type="ECO:0000259" key="1">
    <source>
        <dbReference type="Pfam" id="PF01636"/>
    </source>
</evidence>
<reference evidence="3" key="1">
    <citation type="journal article" date="2019" name="Int. J. Syst. Evol. Microbiol.">
        <title>The Global Catalogue of Microorganisms (GCM) 10K type strain sequencing project: providing services to taxonomists for standard genome sequencing and annotation.</title>
        <authorList>
            <consortium name="The Broad Institute Genomics Platform"/>
            <consortium name="The Broad Institute Genome Sequencing Center for Infectious Disease"/>
            <person name="Wu L."/>
            <person name="Ma J."/>
        </authorList>
    </citation>
    <scope>NUCLEOTIDE SEQUENCE [LARGE SCALE GENOMIC DNA]</scope>
    <source>
        <strain evidence="3">DT43</strain>
    </source>
</reference>
<dbReference type="InterPro" id="IPR002575">
    <property type="entry name" value="Aminoglycoside_PTrfase"/>
</dbReference>
<protein>
    <submittedName>
        <fullName evidence="2">Phosphotransferase family protein</fullName>
    </submittedName>
</protein>
<dbReference type="PANTHER" id="PTHR21310:SF15">
    <property type="entry name" value="AMINOGLYCOSIDE PHOSPHOTRANSFERASE DOMAIN-CONTAINING PROTEIN"/>
    <property type="match status" value="1"/>
</dbReference>
<dbReference type="Proteomes" id="UP001596012">
    <property type="component" value="Unassembled WGS sequence"/>
</dbReference>
<dbReference type="Gene3D" id="3.90.1200.10">
    <property type="match status" value="1"/>
</dbReference>